<protein>
    <submittedName>
        <fullName evidence="8">MFS transporter</fullName>
    </submittedName>
</protein>
<feature type="transmembrane region" description="Helical" evidence="7">
    <location>
        <begin position="372"/>
        <end position="392"/>
    </location>
</feature>
<feature type="transmembrane region" description="Helical" evidence="7">
    <location>
        <begin position="280"/>
        <end position="300"/>
    </location>
</feature>
<evidence type="ECO:0000256" key="6">
    <source>
        <dbReference type="SAM" id="MobiDB-lite"/>
    </source>
</evidence>
<feature type="region of interest" description="Disordered" evidence="6">
    <location>
        <begin position="400"/>
        <end position="428"/>
    </location>
</feature>
<dbReference type="PANTHER" id="PTHR23513">
    <property type="entry name" value="INTEGRAL MEMBRANE EFFLUX PROTEIN-RELATED"/>
    <property type="match status" value="1"/>
</dbReference>
<dbReference type="CDD" id="cd06173">
    <property type="entry name" value="MFS_MefA_like"/>
    <property type="match status" value="1"/>
</dbReference>
<evidence type="ECO:0000256" key="3">
    <source>
        <dbReference type="ARBA" id="ARBA00022692"/>
    </source>
</evidence>
<feature type="transmembrane region" description="Helical" evidence="7">
    <location>
        <begin position="12"/>
        <end position="33"/>
    </location>
</feature>
<keyword evidence="5 7" id="KW-0472">Membrane</keyword>
<dbReference type="InterPro" id="IPR011701">
    <property type="entry name" value="MFS"/>
</dbReference>
<keyword evidence="3 7" id="KW-0812">Transmembrane</keyword>
<dbReference type="Proteomes" id="UP001597419">
    <property type="component" value="Unassembled WGS sequence"/>
</dbReference>
<comment type="caution">
    <text evidence="8">The sequence shown here is derived from an EMBL/GenBank/DDBJ whole genome shotgun (WGS) entry which is preliminary data.</text>
</comment>
<gene>
    <name evidence="8" type="ORF">ACFSYJ_31365</name>
</gene>
<keyword evidence="4 7" id="KW-1133">Transmembrane helix</keyword>
<feature type="transmembrane region" description="Helical" evidence="7">
    <location>
        <begin position="343"/>
        <end position="366"/>
    </location>
</feature>
<dbReference type="InterPro" id="IPR036259">
    <property type="entry name" value="MFS_trans_sf"/>
</dbReference>
<dbReference type="Pfam" id="PF07690">
    <property type="entry name" value="MFS_1"/>
    <property type="match status" value="1"/>
</dbReference>
<evidence type="ECO:0000256" key="4">
    <source>
        <dbReference type="ARBA" id="ARBA00022989"/>
    </source>
</evidence>
<reference evidence="9" key="1">
    <citation type="journal article" date="2019" name="Int. J. Syst. Evol. Microbiol.">
        <title>The Global Catalogue of Microorganisms (GCM) 10K type strain sequencing project: providing services to taxonomists for standard genome sequencing and annotation.</title>
        <authorList>
            <consortium name="The Broad Institute Genomics Platform"/>
            <consortium name="The Broad Institute Genome Sequencing Center for Infectious Disease"/>
            <person name="Wu L."/>
            <person name="Ma J."/>
        </authorList>
    </citation>
    <scope>NUCLEOTIDE SEQUENCE [LARGE SCALE GENOMIC DNA]</scope>
    <source>
        <strain evidence="9">CGMCC 4.7643</strain>
    </source>
</reference>
<accession>A0ABW5GQG8</accession>
<dbReference type="PANTHER" id="PTHR23513:SF6">
    <property type="entry name" value="MAJOR FACILITATOR SUPERFAMILY ASSOCIATED DOMAIN-CONTAINING PROTEIN"/>
    <property type="match status" value="1"/>
</dbReference>
<feature type="transmembrane region" description="Helical" evidence="7">
    <location>
        <begin position="218"/>
        <end position="241"/>
    </location>
</feature>
<dbReference type="SUPFAM" id="SSF103473">
    <property type="entry name" value="MFS general substrate transporter"/>
    <property type="match status" value="1"/>
</dbReference>
<feature type="compositionally biased region" description="Low complexity" evidence="6">
    <location>
        <begin position="411"/>
        <end position="428"/>
    </location>
</feature>
<evidence type="ECO:0000256" key="2">
    <source>
        <dbReference type="ARBA" id="ARBA00022475"/>
    </source>
</evidence>
<feature type="transmembrane region" description="Helical" evidence="7">
    <location>
        <begin position="160"/>
        <end position="180"/>
    </location>
</feature>
<dbReference type="Gene3D" id="1.20.1250.20">
    <property type="entry name" value="MFS general substrate transporter like domains"/>
    <property type="match status" value="2"/>
</dbReference>
<keyword evidence="9" id="KW-1185">Reference proteome</keyword>
<keyword evidence="2" id="KW-1003">Cell membrane</keyword>
<feature type="transmembrane region" description="Helical" evidence="7">
    <location>
        <begin position="253"/>
        <end position="273"/>
    </location>
</feature>
<feature type="transmembrane region" description="Helical" evidence="7">
    <location>
        <begin position="74"/>
        <end position="93"/>
    </location>
</feature>
<feature type="transmembrane region" description="Helical" evidence="7">
    <location>
        <begin position="306"/>
        <end position="331"/>
    </location>
</feature>
<sequence length="428" mass="43592">MKGPLGEPGFGRLWVAAFFAESAEWMLQVALPVHLFRTTGSATSTALSIVLGMLPMVLLSPVAGVVADRWDRRLVMTAVSAGQAIVVLPLLSFTGAPVVYVVMAAQAGLAAAFEPARNALVPQLVGVTEVTAANGLMSVNGSVARLAGGWLGGALLGESGLGTVVAGYVAALAAAVLLLLKPFGRKENTPRTTVREPVVRAWVDGLRELARHRRLRPVGAAVVLGSVAQGMFLVLFVVYVLDTLGGSEADAGLLRGVQAIGGLAAGLALATVARRVAPTALLGWGALAMAVLSGVIWNLAAVTTAIGVYAGLFMAVGAPAVLTGAGQLAEVQSIVSPERAGRVLSTVFAMVAAGMSAGALLAGALIPVFGTAALLDVQAGLYLLAGLIVLVARRRSTRERERRSFGGGRKAGPAGLPRPGRAAAGLRR</sequence>
<evidence type="ECO:0000256" key="7">
    <source>
        <dbReference type="SAM" id="Phobius"/>
    </source>
</evidence>
<evidence type="ECO:0000313" key="8">
    <source>
        <dbReference type="EMBL" id="MFD2463147.1"/>
    </source>
</evidence>
<name>A0ABW5GQG8_9PSEU</name>
<dbReference type="EMBL" id="JBHUKU010000020">
    <property type="protein sequence ID" value="MFD2463147.1"/>
    <property type="molecule type" value="Genomic_DNA"/>
</dbReference>
<feature type="transmembrane region" description="Helical" evidence="7">
    <location>
        <begin position="45"/>
        <end position="67"/>
    </location>
</feature>
<evidence type="ECO:0000256" key="5">
    <source>
        <dbReference type="ARBA" id="ARBA00023136"/>
    </source>
</evidence>
<comment type="subcellular location">
    <subcellularLocation>
        <location evidence="1">Cell membrane</location>
        <topology evidence="1">Multi-pass membrane protein</topology>
    </subcellularLocation>
</comment>
<dbReference type="RefSeq" id="WP_345392285.1">
    <property type="nucleotide sequence ID" value="NZ_BAABHG010000005.1"/>
</dbReference>
<evidence type="ECO:0000313" key="9">
    <source>
        <dbReference type="Proteomes" id="UP001597419"/>
    </source>
</evidence>
<proteinExistence type="predicted"/>
<organism evidence="8 9">
    <name type="scientific">Amycolatopsis samaneae</name>
    <dbReference type="NCBI Taxonomy" id="664691"/>
    <lineage>
        <taxon>Bacteria</taxon>
        <taxon>Bacillati</taxon>
        <taxon>Actinomycetota</taxon>
        <taxon>Actinomycetes</taxon>
        <taxon>Pseudonocardiales</taxon>
        <taxon>Pseudonocardiaceae</taxon>
        <taxon>Amycolatopsis</taxon>
    </lineage>
</organism>
<evidence type="ECO:0000256" key="1">
    <source>
        <dbReference type="ARBA" id="ARBA00004651"/>
    </source>
</evidence>